<dbReference type="Pfam" id="PF00501">
    <property type="entry name" value="AMP-binding"/>
    <property type="match status" value="1"/>
</dbReference>
<dbReference type="PANTHER" id="PTHR43439:SF2">
    <property type="entry name" value="ENZYME, PUTATIVE (JCVI)-RELATED"/>
    <property type="match status" value="1"/>
</dbReference>
<sequence>MTAPTLLNYTMHLSMGLLREQSLRAAVTNVDSTQSLASSDTDAVDGNSQPYGSRLLPQVVDQLSQCDPTRGYATFPLSSDLSRGFRDVTMLEIARAVNKLAWWIDMNLGRSTVFETVAYIGPSDLRYAIVFLAAVKCGYKLLLLSVRNSSWINISLLEQTKCTKFLYTGEMSQKVQDLQEEKSDLQIFLVESLDDMLLGNAKYYQYKCNYTDVRWDPVLVLLSSGSTGLPKPIATNHATWAVADNDRNLPAVKGRENANHGLWNFPGSGGRYFAGFPPFHLGGFMALVVLPIFSTTATVVLGPADRPPTGRMLGQIMQRYHLRALFCPPIIFEQLAQEPEALKHANGLDFIGYAGGPLSSETGNLFGQLTNVCSLYGSTETGVAQTLVPLREDWAFLEWHPSLGADMQPAEDEAYELVLHRDPSLEGVRSFSCNFPNIEEWHTKDLFRPHPNKPNLWKFHGRKDDIIVLSNGEKFNPVPSEAIISGHPLVSGAVLVGQGRFQPALIVEPKEGSETQKSSLVEAIWPTVEQANAQAPGHARVTRSMVTVTDTNKRFERAGKGTVMRKMTTEKFAAEVEALYSGINLGEFGPRLAATNDMAAIQSYVRACVQFSFPIPSLEESEDLYVLGLDSLKSTEIATLLKGGLGTSYTPELAAQTIYNNPTIHKLSNVIFHGLNFHSSVLGESRDPKRSRMERMASLAAKFTRDLPTALPGRNPLLDKSKLNVLLTGSTGSLGLHLLRVLLDDPEISKIFCLNRSTNGKEIQQGRFASLGLNESIDTPRVNFIQANYGQSQLGLADAQYHELTSTVDIIIHNAWKVDFNHSLESYEPIHLQGVRNLIDWSLYSIRHPPIVFISSISSVGNWTMIHPDEAVPERPIYDHQVAQTMGYGESKHVAECILGTASERSGVPVRILRIGQIAGPVATPGIWNKSEWVYSLIKTSQSLGYFPRNISDVDWIPVDTLASIILDITHFTTGTTKVLTYNLVNPQGTPWTSLISPILQRLGSEIKIVDFSEWIRMLEQIDRTDTRQLTSKPAAKILEFFRDVENETKEGKRATFSTEHGVSASKTMARLAPVGTEWMEVWLRQWGY</sequence>
<dbReference type="InterPro" id="IPR051414">
    <property type="entry name" value="Adenylate-forming_Reductase"/>
</dbReference>
<dbReference type="EMBL" id="JAFEKC020000006">
    <property type="protein sequence ID" value="KAK0513916.1"/>
    <property type="molecule type" value="Genomic_DNA"/>
</dbReference>
<keyword evidence="1" id="KW-0596">Phosphopantetheine</keyword>
<dbReference type="SUPFAM" id="SSF47336">
    <property type="entry name" value="ACP-like"/>
    <property type="match status" value="1"/>
</dbReference>
<dbReference type="Proteomes" id="UP001166286">
    <property type="component" value="Unassembled WGS sequence"/>
</dbReference>
<protein>
    <recommendedName>
        <fullName evidence="3">Carrier domain-containing protein</fullName>
    </recommendedName>
</protein>
<dbReference type="PROSITE" id="PS00455">
    <property type="entry name" value="AMP_BINDING"/>
    <property type="match status" value="1"/>
</dbReference>
<dbReference type="InterPro" id="IPR000873">
    <property type="entry name" value="AMP-dep_synth/lig_dom"/>
</dbReference>
<feature type="domain" description="Carrier" evidence="3">
    <location>
        <begin position="596"/>
        <end position="675"/>
    </location>
</feature>
<keyword evidence="2" id="KW-0597">Phosphoprotein</keyword>
<organism evidence="4 5">
    <name type="scientific">Cladonia borealis</name>
    <dbReference type="NCBI Taxonomy" id="184061"/>
    <lineage>
        <taxon>Eukaryota</taxon>
        <taxon>Fungi</taxon>
        <taxon>Dikarya</taxon>
        <taxon>Ascomycota</taxon>
        <taxon>Pezizomycotina</taxon>
        <taxon>Lecanoromycetes</taxon>
        <taxon>OSLEUM clade</taxon>
        <taxon>Lecanoromycetidae</taxon>
        <taxon>Lecanorales</taxon>
        <taxon>Lecanorineae</taxon>
        <taxon>Cladoniaceae</taxon>
        <taxon>Cladonia</taxon>
    </lineage>
</organism>
<dbReference type="InterPro" id="IPR020845">
    <property type="entry name" value="AMP-binding_CS"/>
</dbReference>
<keyword evidence="5" id="KW-1185">Reference proteome</keyword>
<dbReference type="PANTHER" id="PTHR43439">
    <property type="entry name" value="PHENYLACETATE-COENZYME A LIGASE"/>
    <property type="match status" value="1"/>
</dbReference>
<evidence type="ECO:0000256" key="1">
    <source>
        <dbReference type="ARBA" id="ARBA00022450"/>
    </source>
</evidence>
<reference evidence="4" key="1">
    <citation type="submission" date="2023-03" db="EMBL/GenBank/DDBJ databases">
        <title>Complete genome of Cladonia borealis.</title>
        <authorList>
            <person name="Park H."/>
        </authorList>
    </citation>
    <scope>NUCLEOTIDE SEQUENCE</scope>
    <source>
        <strain evidence="4">ANT050790</strain>
    </source>
</reference>
<gene>
    <name evidence="4" type="ORF">JMJ35_003638</name>
</gene>
<dbReference type="InterPro" id="IPR013120">
    <property type="entry name" value="FAR_NAD-bd"/>
</dbReference>
<dbReference type="PROSITE" id="PS50075">
    <property type="entry name" value="CARRIER"/>
    <property type="match status" value="1"/>
</dbReference>
<dbReference type="InterPro" id="IPR009081">
    <property type="entry name" value="PP-bd_ACP"/>
</dbReference>
<evidence type="ECO:0000256" key="2">
    <source>
        <dbReference type="ARBA" id="ARBA00022553"/>
    </source>
</evidence>
<name>A0AA39R4I4_9LECA</name>
<dbReference type="Pfam" id="PF07993">
    <property type="entry name" value="NAD_binding_4"/>
    <property type="match status" value="1"/>
</dbReference>
<dbReference type="Gene3D" id="3.40.50.720">
    <property type="entry name" value="NAD(P)-binding Rossmann-like Domain"/>
    <property type="match status" value="1"/>
</dbReference>
<dbReference type="AlphaFoldDB" id="A0AA39R4I4"/>
<dbReference type="SUPFAM" id="SSF56801">
    <property type="entry name" value="Acetyl-CoA synthetase-like"/>
    <property type="match status" value="1"/>
</dbReference>
<proteinExistence type="predicted"/>
<dbReference type="Pfam" id="PF00550">
    <property type="entry name" value="PP-binding"/>
    <property type="match status" value="1"/>
</dbReference>
<comment type="caution">
    <text evidence="4">The sequence shown here is derived from an EMBL/GenBank/DDBJ whole genome shotgun (WGS) entry which is preliminary data.</text>
</comment>
<dbReference type="Gene3D" id="3.40.50.12780">
    <property type="entry name" value="N-terminal domain of ligase-like"/>
    <property type="match status" value="1"/>
</dbReference>
<dbReference type="InterPro" id="IPR036736">
    <property type="entry name" value="ACP-like_sf"/>
</dbReference>
<evidence type="ECO:0000313" key="4">
    <source>
        <dbReference type="EMBL" id="KAK0513916.1"/>
    </source>
</evidence>
<dbReference type="SUPFAM" id="SSF51735">
    <property type="entry name" value="NAD(P)-binding Rossmann-fold domains"/>
    <property type="match status" value="1"/>
</dbReference>
<evidence type="ECO:0000259" key="3">
    <source>
        <dbReference type="PROSITE" id="PS50075"/>
    </source>
</evidence>
<dbReference type="Pfam" id="PF23562">
    <property type="entry name" value="AMP-binding_C_3"/>
    <property type="match status" value="1"/>
</dbReference>
<accession>A0AA39R4I4</accession>
<dbReference type="InterPro" id="IPR042099">
    <property type="entry name" value="ANL_N_sf"/>
</dbReference>
<dbReference type="InterPro" id="IPR036291">
    <property type="entry name" value="NAD(P)-bd_dom_sf"/>
</dbReference>
<evidence type="ECO:0000313" key="5">
    <source>
        <dbReference type="Proteomes" id="UP001166286"/>
    </source>
</evidence>